<comment type="caution">
    <text evidence="1">The sequence shown here is derived from an EMBL/GenBank/DDBJ whole genome shotgun (WGS) entry which is preliminary data.</text>
</comment>
<sequence length="263" mass="28919">MAESRWIRINCDMGEGFGRWKMGPDEELMRVVNAANIACGFHAGDPSTMVRTVRLAKKHNVRVGAHPGMPDLLGFGRRRMDIAPDDMYALILYQVGALAGILKAEGVPLNHVKPHGELYFYIQRDAAIRDAVLRAVRTFDVPIYGLPTEQMTEACQQIGLKLIPEFYPDIDYNEKGELVPVAESVPATPGLITERIRLFADTGKAKTKSGVMVDIPVSTQGFSICIHSDLPGALENATAARQAVYQIKNEGNLNALALRSNCR</sequence>
<dbReference type="Proteomes" id="UP001497700">
    <property type="component" value="Unassembled WGS sequence"/>
</dbReference>
<reference evidence="1 2" key="1">
    <citation type="journal article" date="2022" name="New Phytol.">
        <title>Ecological generalism drives hyperdiversity of secondary metabolite gene clusters in xylarialean endophytes.</title>
        <authorList>
            <person name="Franco M.E.E."/>
            <person name="Wisecaver J.H."/>
            <person name="Arnold A.E."/>
            <person name="Ju Y.M."/>
            <person name="Slot J.C."/>
            <person name="Ahrendt S."/>
            <person name="Moore L.P."/>
            <person name="Eastman K.E."/>
            <person name="Scott K."/>
            <person name="Konkel Z."/>
            <person name="Mondo S.J."/>
            <person name="Kuo A."/>
            <person name="Hayes R.D."/>
            <person name="Haridas S."/>
            <person name="Andreopoulos B."/>
            <person name="Riley R."/>
            <person name="LaButti K."/>
            <person name="Pangilinan J."/>
            <person name="Lipzen A."/>
            <person name="Amirebrahimi M."/>
            <person name="Yan J."/>
            <person name="Adam C."/>
            <person name="Keymanesh K."/>
            <person name="Ng V."/>
            <person name="Louie K."/>
            <person name="Northen T."/>
            <person name="Drula E."/>
            <person name="Henrissat B."/>
            <person name="Hsieh H.M."/>
            <person name="Youens-Clark K."/>
            <person name="Lutzoni F."/>
            <person name="Miadlikowska J."/>
            <person name="Eastwood D.C."/>
            <person name="Hamelin R.C."/>
            <person name="Grigoriev I.V."/>
            <person name="U'Ren J.M."/>
        </authorList>
    </citation>
    <scope>NUCLEOTIDE SEQUENCE [LARGE SCALE GENOMIC DNA]</scope>
    <source>
        <strain evidence="1 2">CBS 119005</strain>
    </source>
</reference>
<keyword evidence="2" id="KW-1185">Reference proteome</keyword>
<accession>A0ACB9ZEZ6</accession>
<gene>
    <name evidence="1" type="ORF">F4820DRAFT_344240</name>
</gene>
<protein>
    <submittedName>
        <fullName evidence="1">LamB/YcsF</fullName>
    </submittedName>
</protein>
<proteinExistence type="predicted"/>
<evidence type="ECO:0000313" key="1">
    <source>
        <dbReference type="EMBL" id="KAI4869942.1"/>
    </source>
</evidence>
<name>A0ACB9ZEZ6_9PEZI</name>
<evidence type="ECO:0000313" key="2">
    <source>
        <dbReference type="Proteomes" id="UP001497700"/>
    </source>
</evidence>
<organism evidence="1 2">
    <name type="scientific">Hypoxylon rubiginosum</name>
    <dbReference type="NCBI Taxonomy" id="110542"/>
    <lineage>
        <taxon>Eukaryota</taxon>
        <taxon>Fungi</taxon>
        <taxon>Dikarya</taxon>
        <taxon>Ascomycota</taxon>
        <taxon>Pezizomycotina</taxon>
        <taxon>Sordariomycetes</taxon>
        <taxon>Xylariomycetidae</taxon>
        <taxon>Xylariales</taxon>
        <taxon>Hypoxylaceae</taxon>
        <taxon>Hypoxylon</taxon>
    </lineage>
</organism>
<dbReference type="EMBL" id="MU393427">
    <property type="protein sequence ID" value="KAI4869942.1"/>
    <property type="molecule type" value="Genomic_DNA"/>
</dbReference>